<evidence type="ECO:0000313" key="2">
    <source>
        <dbReference type="Proteomes" id="UP000699042"/>
    </source>
</evidence>
<dbReference type="EMBL" id="JAESDN010000005">
    <property type="protein sequence ID" value="KAG7050216.1"/>
    <property type="molecule type" value="Genomic_DNA"/>
</dbReference>
<dbReference type="Proteomes" id="UP000699042">
    <property type="component" value="Unassembled WGS sequence"/>
</dbReference>
<keyword evidence="2" id="KW-1185">Reference proteome</keyword>
<sequence length="118" mass="12603">SPVAKDGPFQPVLQRNSSLPLSDATCLAYEQEGLSPDGDQCALWRALVSLLSGLSGPLRLSLAWSSMHVLPFLRYHAHQKQPVPREAASATSFLSPVCTPLTRVNTPEVAAIKAAPIS</sequence>
<name>A0A9P7R7X2_9PEZI</name>
<reference evidence="1" key="1">
    <citation type="submission" date="2021-05" db="EMBL/GenBank/DDBJ databases">
        <title>Comparative genomics of three Colletotrichum scovillei strains and genetic complementation revealed genes involved fungal growth and virulence on chili pepper.</title>
        <authorList>
            <person name="Hsieh D.-K."/>
            <person name="Chuang S.-C."/>
            <person name="Chen C.-Y."/>
            <person name="Chao Y.-T."/>
            <person name="Lu M.-Y.J."/>
            <person name="Lee M.-H."/>
            <person name="Shih M.-C."/>
        </authorList>
    </citation>
    <scope>NUCLEOTIDE SEQUENCE</scope>
    <source>
        <strain evidence="1">Coll-153</strain>
    </source>
</reference>
<evidence type="ECO:0000313" key="1">
    <source>
        <dbReference type="EMBL" id="KAG7050216.1"/>
    </source>
</evidence>
<organism evidence="1 2">
    <name type="scientific">Colletotrichum scovillei</name>
    <dbReference type="NCBI Taxonomy" id="1209932"/>
    <lineage>
        <taxon>Eukaryota</taxon>
        <taxon>Fungi</taxon>
        <taxon>Dikarya</taxon>
        <taxon>Ascomycota</taxon>
        <taxon>Pezizomycotina</taxon>
        <taxon>Sordariomycetes</taxon>
        <taxon>Hypocreomycetidae</taxon>
        <taxon>Glomerellales</taxon>
        <taxon>Glomerellaceae</taxon>
        <taxon>Colletotrichum</taxon>
        <taxon>Colletotrichum acutatum species complex</taxon>
    </lineage>
</organism>
<accession>A0A9P7R7X2</accession>
<dbReference type="AlphaFoldDB" id="A0A9P7R7X2"/>
<feature type="non-terminal residue" evidence="1">
    <location>
        <position position="1"/>
    </location>
</feature>
<protein>
    <submittedName>
        <fullName evidence="1">Uncharacterized protein</fullName>
    </submittedName>
</protein>
<comment type="caution">
    <text evidence="1">The sequence shown here is derived from an EMBL/GenBank/DDBJ whole genome shotgun (WGS) entry which is preliminary data.</text>
</comment>
<gene>
    <name evidence="1" type="ORF">JMJ77_012968</name>
</gene>
<proteinExistence type="predicted"/>